<dbReference type="Gene3D" id="3.90.1200.10">
    <property type="match status" value="1"/>
</dbReference>
<feature type="compositionally biased region" description="Basic and acidic residues" evidence="1">
    <location>
        <begin position="369"/>
        <end position="381"/>
    </location>
</feature>
<comment type="caution">
    <text evidence="3">The sequence shown here is derived from an EMBL/GenBank/DDBJ whole genome shotgun (WGS) entry which is preliminary data.</text>
</comment>
<evidence type="ECO:0000259" key="2">
    <source>
        <dbReference type="Pfam" id="PF01636"/>
    </source>
</evidence>
<evidence type="ECO:0000256" key="1">
    <source>
        <dbReference type="SAM" id="MobiDB-lite"/>
    </source>
</evidence>
<feature type="region of interest" description="Disordered" evidence="1">
    <location>
        <begin position="351"/>
        <end position="387"/>
    </location>
</feature>
<sequence length="387" mass="43737">MSPRSWVPARLIRREFERHIRRGGTVVHGHHNRNLVVELAHPLALFVGVEKGRPGKFRTPLRTVEVVPRLWDENAVLDAVRPYVPDVPRCLRVVGDTALHTYAEGAPLSRRAPHGTPVGERTLERIAAIFGQLSAVPASALPERPRDWPEDGESGDFLRRLVDFVEKRVHRPNRREFGRLFDDLGIPRHAMDRFRAEADGLRPRPFGLLHTDLHRDNLIESPAGELSVIDWEIALYGDPLHDLATHLVRMGYVSDERERLTELWRREMRARGQGDRLAGMKRDLDLYVDFEIGQSVYPDTLRAALALPPDADDAAFARATDRVHRALRNARGPLRLTALASRDTVQEALRAWHTDRGRSGGPPNPALDGRTRGTAREEPEPRVPQGC</sequence>
<protein>
    <submittedName>
        <fullName evidence="3">Phosphotransferase</fullName>
    </submittedName>
</protein>
<gene>
    <name evidence="3" type="ORF">GCM10010405_08260</name>
</gene>
<dbReference type="RefSeq" id="WP_344320656.1">
    <property type="nucleotide sequence ID" value="NZ_BAAASZ010000006.1"/>
</dbReference>
<dbReference type="SUPFAM" id="SSF56112">
    <property type="entry name" value="Protein kinase-like (PK-like)"/>
    <property type="match status" value="1"/>
</dbReference>
<keyword evidence="4" id="KW-1185">Reference proteome</keyword>
<name>A0ABN3JER5_9ACTN</name>
<dbReference type="Pfam" id="PF01636">
    <property type="entry name" value="APH"/>
    <property type="match status" value="1"/>
</dbReference>
<evidence type="ECO:0000313" key="4">
    <source>
        <dbReference type="Proteomes" id="UP001501638"/>
    </source>
</evidence>
<proteinExistence type="predicted"/>
<dbReference type="EMBL" id="BAAASZ010000006">
    <property type="protein sequence ID" value="GAA2428015.1"/>
    <property type="molecule type" value="Genomic_DNA"/>
</dbReference>
<organism evidence="3 4">
    <name type="scientific">Streptomyces macrosporus</name>
    <dbReference type="NCBI Taxonomy" id="44032"/>
    <lineage>
        <taxon>Bacteria</taxon>
        <taxon>Bacillati</taxon>
        <taxon>Actinomycetota</taxon>
        <taxon>Actinomycetes</taxon>
        <taxon>Kitasatosporales</taxon>
        <taxon>Streptomycetaceae</taxon>
        <taxon>Streptomyces</taxon>
    </lineage>
</organism>
<dbReference type="InterPro" id="IPR011009">
    <property type="entry name" value="Kinase-like_dom_sf"/>
</dbReference>
<accession>A0ABN3JER5</accession>
<dbReference type="PANTHER" id="PTHR40086">
    <property type="entry name" value="PHOSPHOTRANSFERASE YTMP-RELATED"/>
    <property type="match status" value="1"/>
</dbReference>
<dbReference type="InterPro" id="IPR052077">
    <property type="entry name" value="CcrZ_PhaseVar_Mediator"/>
</dbReference>
<dbReference type="PANTHER" id="PTHR40086:SF1">
    <property type="entry name" value="CELL CYCLE REGULATOR CCRZ"/>
    <property type="match status" value="1"/>
</dbReference>
<feature type="domain" description="Aminoglycoside phosphotransferase" evidence="2">
    <location>
        <begin position="65"/>
        <end position="261"/>
    </location>
</feature>
<dbReference type="InterPro" id="IPR002575">
    <property type="entry name" value="Aminoglycoside_PTrfase"/>
</dbReference>
<evidence type="ECO:0000313" key="3">
    <source>
        <dbReference type="EMBL" id="GAA2428015.1"/>
    </source>
</evidence>
<reference evidence="3 4" key="1">
    <citation type="journal article" date="2019" name="Int. J. Syst. Evol. Microbiol.">
        <title>The Global Catalogue of Microorganisms (GCM) 10K type strain sequencing project: providing services to taxonomists for standard genome sequencing and annotation.</title>
        <authorList>
            <consortium name="The Broad Institute Genomics Platform"/>
            <consortium name="The Broad Institute Genome Sequencing Center for Infectious Disease"/>
            <person name="Wu L."/>
            <person name="Ma J."/>
        </authorList>
    </citation>
    <scope>NUCLEOTIDE SEQUENCE [LARGE SCALE GENOMIC DNA]</scope>
    <source>
        <strain evidence="3 4">JCM 6305</strain>
    </source>
</reference>
<dbReference type="Proteomes" id="UP001501638">
    <property type="component" value="Unassembled WGS sequence"/>
</dbReference>